<gene>
    <name evidence="2" type="ORF">CEUSTIGMA_g1107.t1</name>
</gene>
<accession>A0A250WSF2</accession>
<name>A0A250WSF2_9CHLO</name>
<evidence type="ECO:0008006" key="4">
    <source>
        <dbReference type="Google" id="ProtNLM"/>
    </source>
</evidence>
<dbReference type="OrthoDB" id="42182at3166"/>
<proteinExistence type="predicted"/>
<keyword evidence="1" id="KW-0732">Signal</keyword>
<evidence type="ECO:0000313" key="2">
    <source>
        <dbReference type="EMBL" id="GAX73656.1"/>
    </source>
</evidence>
<dbReference type="EMBL" id="BEGY01000004">
    <property type="protein sequence ID" value="GAX73656.1"/>
    <property type="molecule type" value="Genomic_DNA"/>
</dbReference>
<evidence type="ECO:0000313" key="3">
    <source>
        <dbReference type="Proteomes" id="UP000232323"/>
    </source>
</evidence>
<reference evidence="2 3" key="1">
    <citation type="submission" date="2017-08" db="EMBL/GenBank/DDBJ databases">
        <title>Acidophilic green algal genome provides insights into adaptation to an acidic environment.</title>
        <authorList>
            <person name="Hirooka S."/>
            <person name="Hirose Y."/>
            <person name="Kanesaki Y."/>
            <person name="Higuchi S."/>
            <person name="Fujiwara T."/>
            <person name="Onuma R."/>
            <person name="Era A."/>
            <person name="Ohbayashi R."/>
            <person name="Uzuka A."/>
            <person name="Nozaki H."/>
            <person name="Yoshikawa H."/>
            <person name="Miyagishima S.Y."/>
        </authorList>
    </citation>
    <scope>NUCLEOTIDE SEQUENCE [LARGE SCALE GENOMIC DNA]</scope>
    <source>
        <strain evidence="2 3">NIES-2499</strain>
    </source>
</reference>
<feature type="signal peptide" evidence="1">
    <location>
        <begin position="1"/>
        <end position="31"/>
    </location>
</feature>
<dbReference type="Proteomes" id="UP000232323">
    <property type="component" value="Unassembled WGS sequence"/>
</dbReference>
<feature type="chain" id="PRO_5012648407" description="Pherophorin domain-containing protein" evidence="1">
    <location>
        <begin position="32"/>
        <end position="220"/>
    </location>
</feature>
<sequence length="220" mass="24113">MFNAGYAKGQQSMMSTIQNFLFILSLSFVLAANCSSLRTTSKNTRLRGRSLKQLKIAGFPFKKCDQTQTSWVQPWNARLLYQLDIGGSTLVAINLWTNKSCTHTLGQLRIGGFVKSGYVAPPASFTDAYISHGNVTTNYSDIGWRTGDPVVIFRNLDFKCKTGQAYGGYLLTFTITQGSMSMLCQNKGCPFAVVHNQSCSLGNLGYVPVIVNEGPSFDQG</sequence>
<evidence type="ECO:0000256" key="1">
    <source>
        <dbReference type="SAM" id="SignalP"/>
    </source>
</evidence>
<keyword evidence="3" id="KW-1185">Reference proteome</keyword>
<comment type="caution">
    <text evidence="2">The sequence shown here is derived from an EMBL/GenBank/DDBJ whole genome shotgun (WGS) entry which is preliminary data.</text>
</comment>
<organism evidence="2 3">
    <name type="scientific">Chlamydomonas eustigma</name>
    <dbReference type="NCBI Taxonomy" id="1157962"/>
    <lineage>
        <taxon>Eukaryota</taxon>
        <taxon>Viridiplantae</taxon>
        <taxon>Chlorophyta</taxon>
        <taxon>core chlorophytes</taxon>
        <taxon>Chlorophyceae</taxon>
        <taxon>CS clade</taxon>
        <taxon>Chlamydomonadales</taxon>
        <taxon>Chlamydomonadaceae</taxon>
        <taxon>Chlamydomonas</taxon>
    </lineage>
</organism>
<protein>
    <recommendedName>
        <fullName evidence="4">Pherophorin domain-containing protein</fullName>
    </recommendedName>
</protein>
<dbReference type="AlphaFoldDB" id="A0A250WSF2"/>